<dbReference type="OrthoDB" id="3139566at2759"/>
<evidence type="ECO:0000313" key="3">
    <source>
        <dbReference type="EMBL" id="KAF7366768.1"/>
    </source>
</evidence>
<keyword evidence="1" id="KW-0175">Coiled coil</keyword>
<feature type="domain" description="F-box" evidence="2">
    <location>
        <begin position="64"/>
        <end position="121"/>
    </location>
</feature>
<dbReference type="Pfam" id="PF12937">
    <property type="entry name" value="F-box-like"/>
    <property type="match status" value="1"/>
</dbReference>
<dbReference type="Proteomes" id="UP000623467">
    <property type="component" value="Unassembled WGS sequence"/>
</dbReference>
<protein>
    <submittedName>
        <fullName evidence="3">F-box domain-containing protein</fullName>
    </submittedName>
</protein>
<name>A0A8H6YT93_9AGAR</name>
<gene>
    <name evidence="3" type="ORF">MSAN_00935100</name>
</gene>
<proteinExistence type="predicted"/>
<dbReference type="AlphaFoldDB" id="A0A8H6YT93"/>
<sequence length="334" mass="38053">MASRPIQIIASRTPTAEEIAQRTAERTQIEQLDAQILDLENSLQTLRNARNSLQQKLDDYTYPILTLPPEIVADIFGHYLLPYPLCSRAFGPRSPTTLSRICHSWREIALSTPTLWRAISLYISSSTDLPKRLECLQSWLALSRSCPLSIRLEGQIFSQPDSRLDFGPFIAAIIPHSARWEYLKVELPLDYQHHGLQGLRACSSLRGLSLSGGWWGPDWNPFFEAPQLRAVVLEQFCLNPTPHFIWAQLTTLRVDLIPPSRFMDILHHTVNLVHCRLTILTGVDLTTDAVQINPKRLLLSYLETLVVLVRDESWRDVRPAPTGWFSLTTFPRPS</sequence>
<dbReference type="Gene3D" id="1.20.1280.50">
    <property type="match status" value="1"/>
</dbReference>
<feature type="coiled-coil region" evidence="1">
    <location>
        <begin position="22"/>
        <end position="59"/>
    </location>
</feature>
<evidence type="ECO:0000256" key="1">
    <source>
        <dbReference type="SAM" id="Coils"/>
    </source>
</evidence>
<reference evidence="3" key="1">
    <citation type="submission" date="2020-05" db="EMBL/GenBank/DDBJ databases">
        <title>Mycena genomes resolve the evolution of fungal bioluminescence.</title>
        <authorList>
            <person name="Tsai I.J."/>
        </authorList>
    </citation>
    <scope>NUCLEOTIDE SEQUENCE</scope>
    <source>
        <strain evidence="3">160909Yilan</strain>
    </source>
</reference>
<keyword evidence="4" id="KW-1185">Reference proteome</keyword>
<dbReference type="InterPro" id="IPR001810">
    <property type="entry name" value="F-box_dom"/>
</dbReference>
<accession>A0A8H6YT93</accession>
<evidence type="ECO:0000259" key="2">
    <source>
        <dbReference type="Pfam" id="PF12937"/>
    </source>
</evidence>
<organism evidence="3 4">
    <name type="scientific">Mycena sanguinolenta</name>
    <dbReference type="NCBI Taxonomy" id="230812"/>
    <lineage>
        <taxon>Eukaryota</taxon>
        <taxon>Fungi</taxon>
        <taxon>Dikarya</taxon>
        <taxon>Basidiomycota</taxon>
        <taxon>Agaricomycotina</taxon>
        <taxon>Agaricomycetes</taxon>
        <taxon>Agaricomycetidae</taxon>
        <taxon>Agaricales</taxon>
        <taxon>Marasmiineae</taxon>
        <taxon>Mycenaceae</taxon>
        <taxon>Mycena</taxon>
    </lineage>
</organism>
<dbReference type="EMBL" id="JACAZH010000006">
    <property type="protein sequence ID" value="KAF7366768.1"/>
    <property type="molecule type" value="Genomic_DNA"/>
</dbReference>
<comment type="caution">
    <text evidence="3">The sequence shown here is derived from an EMBL/GenBank/DDBJ whole genome shotgun (WGS) entry which is preliminary data.</text>
</comment>
<evidence type="ECO:0000313" key="4">
    <source>
        <dbReference type="Proteomes" id="UP000623467"/>
    </source>
</evidence>